<gene>
    <name evidence="1" type="ORF">KC01_LOCUS21525</name>
</gene>
<dbReference type="Proteomes" id="UP001497482">
    <property type="component" value="Chromosome 2"/>
</dbReference>
<name>A0AAV2KVR9_KNICA</name>
<evidence type="ECO:0000313" key="1">
    <source>
        <dbReference type="EMBL" id="CAL1592249.1"/>
    </source>
</evidence>
<sequence length="228" mass="25700">MIIRRGVAYEALRLLSLTVRLHDELKGYLGRQFDNVLPSSHICYCGDNPTKDLIKAGKELLWPAEYDLPPGQVVQKGFVAVAGKVLKMFPLKWESKTGVPLRDVLLDHGGTPLQVTLWREATLLELTEGKHVVLHHLKGHMFGTVFKLNSTTLTTISEPSRNIRVLKIEGTSAELDSGDCLVLTEDGEMFRVAEKRWSLHDRTDFLIEADVEADRILSYIVKDHEAEE</sequence>
<reference evidence="1 2" key="1">
    <citation type="submission" date="2024-04" db="EMBL/GenBank/DDBJ databases">
        <authorList>
            <person name="Waldvogel A.-M."/>
            <person name="Schoenle A."/>
        </authorList>
    </citation>
    <scope>NUCLEOTIDE SEQUENCE [LARGE SCALE GENOMIC DNA]</scope>
</reference>
<dbReference type="AlphaFoldDB" id="A0AAV2KVR9"/>
<proteinExistence type="predicted"/>
<dbReference type="EMBL" id="OZ035824">
    <property type="protein sequence ID" value="CAL1592249.1"/>
    <property type="molecule type" value="Genomic_DNA"/>
</dbReference>
<keyword evidence="2" id="KW-1185">Reference proteome</keyword>
<protein>
    <submittedName>
        <fullName evidence="1">Uncharacterized protein</fullName>
    </submittedName>
</protein>
<accession>A0AAV2KVR9</accession>
<organism evidence="1 2">
    <name type="scientific">Knipowitschia caucasica</name>
    <name type="common">Caucasian dwarf goby</name>
    <name type="synonym">Pomatoschistus caucasicus</name>
    <dbReference type="NCBI Taxonomy" id="637954"/>
    <lineage>
        <taxon>Eukaryota</taxon>
        <taxon>Metazoa</taxon>
        <taxon>Chordata</taxon>
        <taxon>Craniata</taxon>
        <taxon>Vertebrata</taxon>
        <taxon>Euteleostomi</taxon>
        <taxon>Actinopterygii</taxon>
        <taxon>Neopterygii</taxon>
        <taxon>Teleostei</taxon>
        <taxon>Neoteleostei</taxon>
        <taxon>Acanthomorphata</taxon>
        <taxon>Gobiaria</taxon>
        <taxon>Gobiiformes</taxon>
        <taxon>Gobioidei</taxon>
        <taxon>Gobiidae</taxon>
        <taxon>Gobiinae</taxon>
        <taxon>Knipowitschia</taxon>
    </lineage>
</organism>
<evidence type="ECO:0000313" key="2">
    <source>
        <dbReference type="Proteomes" id="UP001497482"/>
    </source>
</evidence>